<dbReference type="InterPro" id="IPR003594">
    <property type="entry name" value="HATPase_dom"/>
</dbReference>
<dbReference type="InterPro" id="IPR050351">
    <property type="entry name" value="BphY/WalK/GraS-like"/>
</dbReference>
<dbReference type="InterPro" id="IPR003661">
    <property type="entry name" value="HisK_dim/P_dom"/>
</dbReference>
<dbReference type="RefSeq" id="WP_406788749.1">
    <property type="nucleotide sequence ID" value="NZ_JBJIAA010000014.1"/>
</dbReference>
<evidence type="ECO:0000313" key="14">
    <source>
        <dbReference type="EMBL" id="MFL0252098.1"/>
    </source>
</evidence>
<evidence type="ECO:0000313" key="15">
    <source>
        <dbReference type="Proteomes" id="UP001623592"/>
    </source>
</evidence>
<accession>A0ABW8TKT2</accession>
<sequence length="346" mass="40330">MTLKLYLKDIRLTLLAFVLIVATSNLVLVTSNNINETLGDIVYMDILILFIAIVFLIFGFKRRKDKYGDLVEALNLGSDIDNLLPRKYDFYSNIMRKLVDYKNDEMYAKTKELKESLDDVNDYIIKWVHEIKLPMSVCEIISDKLEDEDNVEFLSKVSEDLRLEIERMTFLVEQVLYISRASSYSNDLQINEVNIEKVVRGVIRKNTSFFIANKIDLQLLNLKLNVMTDEKWMSYVMEQIVNNACKYSREGGEIKIWAEEDHNKDVKLHIKDNGTGIAPKDIERIFDKGFTGDNGRKVKKSTGIGLYISKKMFKRMGHDIKVYSKEGKYTEFILIFYKLSDYFNVT</sequence>
<dbReference type="PANTHER" id="PTHR45453:SF2">
    <property type="entry name" value="HISTIDINE KINASE"/>
    <property type="match status" value="1"/>
</dbReference>
<keyword evidence="6" id="KW-0808">Transferase</keyword>
<evidence type="ECO:0000256" key="5">
    <source>
        <dbReference type="ARBA" id="ARBA00022553"/>
    </source>
</evidence>
<evidence type="ECO:0000256" key="3">
    <source>
        <dbReference type="ARBA" id="ARBA00012438"/>
    </source>
</evidence>
<keyword evidence="5" id="KW-0597">Phosphoprotein</keyword>
<feature type="domain" description="Histidine kinase" evidence="13">
    <location>
        <begin position="126"/>
        <end position="340"/>
    </location>
</feature>
<evidence type="ECO:0000256" key="2">
    <source>
        <dbReference type="ARBA" id="ARBA00004651"/>
    </source>
</evidence>
<dbReference type="SUPFAM" id="SSF55874">
    <property type="entry name" value="ATPase domain of HSP90 chaperone/DNA topoisomerase II/histidine kinase"/>
    <property type="match status" value="1"/>
</dbReference>
<dbReference type="InterPro" id="IPR036890">
    <property type="entry name" value="HATPase_C_sf"/>
</dbReference>
<comment type="subcellular location">
    <subcellularLocation>
        <location evidence="2">Cell membrane</location>
        <topology evidence="2">Multi-pass membrane protein</topology>
    </subcellularLocation>
</comment>
<dbReference type="GO" id="GO:0016301">
    <property type="term" value="F:kinase activity"/>
    <property type="evidence" value="ECO:0007669"/>
    <property type="project" value="UniProtKB-KW"/>
</dbReference>
<proteinExistence type="predicted"/>
<dbReference type="EC" id="2.7.13.3" evidence="3"/>
<evidence type="ECO:0000256" key="8">
    <source>
        <dbReference type="ARBA" id="ARBA00022777"/>
    </source>
</evidence>
<evidence type="ECO:0000256" key="4">
    <source>
        <dbReference type="ARBA" id="ARBA00022475"/>
    </source>
</evidence>
<comment type="caution">
    <text evidence="14">The sequence shown here is derived from an EMBL/GenBank/DDBJ whole genome shotgun (WGS) entry which is preliminary data.</text>
</comment>
<dbReference type="CDD" id="cd00082">
    <property type="entry name" value="HisKA"/>
    <property type="match status" value="1"/>
</dbReference>
<keyword evidence="4" id="KW-1003">Cell membrane</keyword>
<keyword evidence="9 12" id="KW-1133">Transmembrane helix</keyword>
<dbReference type="InterPro" id="IPR036097">
    <property type="entry name" value="HisK_dim/P_sf"/>
</dbReference>
<dbReference type="PROSITE" id="PS50109">
    <property type="entry name" value="HIS_KIN"/>
    <property type="match status" value="1"/>
</dbReference>
<dbReference type="Proteomes" id="UP001623592">
    <property type="component" value="Unassembled WGS sequence"/>
</dbReference>
<dbReference type="SMART" id="SM00387">
    <property type="entry name" value="HATPase_c"/>
    <property type="match status" value="1"/>
</dbReference>
<evidence type="ECO:0000256" key="12">
    <source>
        <dbReference type="SAM" id="Phobius"/>
    </source>
</evidence>
<dbReference type="SUPFAM" id="SSF47384">
    <property type="entry name" value="Homodimeric domain of signal transducing histidine kinase"/>
    <property type="match status" value="1"/>
</dbReference>
<evidence type="ECO:0000256" key="11">
    <source>
        <dbReference type="ARBA" id="ARBA00023136"/>
    </source>
</evidence>
<evidence type="ECO:0000259" key="13">
    <source>
        <dbReference type="PROSITE" id="PS50109"/>
    </source>
</evidence>
<comment type="catalytic activity">
    <reaction evidence="1">
        <text>ATP + protein L-histidine = ADP + protein N-phospho-L-histidine.</text>
        <dbReference type="EC" id="2.7.13.3"/>
    </reaction>
</comment>
<name>A0ABW8TKT2_9CLOT</name>
<dbReference type="InterPro" id="IPR005467">
    <property type="entry name" value="His_kinase_dom"/>
</dbReference>
<feature type="transmembrane region" description="Helical" evidence="12">
    <location>
        <begin position="41"/>
        <end position="60"/>
    </location>
</feature>
<keyword evidence="7 12" id="KW-0812">Transmembrane</keyword>
<organism evidence="14 15">
    <name type="scientific">Clostridium neuense</name>
    <dbReference type="NCBI Taxonomy" id="1728934"/>
    <lineage>
        <taxon>Bacteria</taxon>
        <taxon>Bacillati</taxon>
        <taxon>Bacillota</taxon>
        <taxon>Clostridia</taxon>
        <taxon>Eubacteriales</taxon>
        <taxon>Clostridiaceae</taxon>
        <taxon>Clostridium</taxon>
    </lineage>
</organism>
<evidence type="ECO:0000256" key="7">
    <source>
        <dbReference type="ARBA" id="ARBA00022692"/>
    </source>
</evidence>
<dbReference type="PRINTS" id="PR00344">
    <property type="entry name" value="BCTRLSENSOR"/>
</dbReference>
<keyword evidence="10" id="KW-0902">Two-component regulatory system</keyword>
<dbReference type="Pfam" id="PF02518">
    <property type="entry name" value="HATPase_c"/>
    <property type="match status" value="1"/>
</dbReference>
<reference evidence="14 15" key="1">
    <citation type="submission" date="2024-11" db="EMBL/GenBank/DDBJ databases">
        <authorList>
            <person name="Heng Y.C."/>
            <person name="Lim A.C.H."/>
            <person name="Lee J.K.Y."/>
            <person name="Kittelmann S."/>
        </authorList>
    </citation>
    <scope>NUCLEOTIDE SEQUENCE [LARGE SCALE GENOMIC DNA]</scope>
    <source>
        <strain evidence="14 15">WILCCON 0114</strain>
    </source>
</reference>
<evidence type="ECO:0000256" key="6">
    <source>
        <dbReference type="ARBA" id="ARBA00022679"/>
    </source>
</evidence>
<evidence type="ECO:0000256" key="1">
    <source>
        <dbReference type="ARBA" id="ARBA00000085"/>
    </source>
</evidence>
<dbReference type="EMBL" id="JBJIAA010000014">
    <property type="protein sequence ID" value="MFL0252098.1"/>
    <property type="molecule type" value="Genomic_DNA"/>
</dbReference>
<evidence type="ECO:0000256" key="10">
    <source>
        <dbReference type="ARBA" id="ARBA00023012"/>
    </source>
</evidence>
<evidence type="ECO:0000256" key="9">
    <source>
        <dbReference type="ARBA" id="ARBA00022989"/>
    </source>
</evidence>
<keyword evidence="11 12" id="KW-0472">Membrane</keyword>
<dbReference type="PANTHER" id="PTHR45453">
    <property type="entry name" value="PHOSPHATE REGULON SENSOR PROTEIN PHOR"/>
    <property type="match status" value="1"/>
</dbReference>
<feature type="transmembrane region" description="Helical" evidence="12">
    <location>
        <begin position="12"/>
        <end position="29"/>
    </location>
</feature>
<keyword evidence="8 14" id="KW-0418">Kinase</keyword>
<keyword evidence="15" id="KW-1185">Reference proteome</keyword>
<dbReference type="Gene3D" id="3.30.565.10">
    <property type="entry name" value="Histidine kinase-like ATPase, C-terminal domain"/>
    <property type="match status" value="1"/>
</dbReference>
<protein>
    <recommendedName>
        <fullName evidence="3">histidine kinase</fullName>
        <ecNumber evidence="3">2.7.13.3</ecNumber>
    </recommendedName>
</protein>
<dbReference type="InterPro" id="IPR004358">
    <property type="entry name" value="Sig_transdc_His_kin-like_C"/>
</dbReference>
<gene>
    <name evidence="14" type="ORF">ACJDT4_16885</name>
</gene>